<dbReference type="SUPFAM" id="SSF46689">
    <property type="entry name" value="Homeodomain-like"/>
    <property type="match status" value="1"/>
</dbReference>
<accession>A0ABT6KW48</accession>
<gene>
    <name evidence="6" type="ORF">M2272_001467</name>
</gene>
<evidence type="ECO:0000256" key="1">
    <source>
        <dbReference type="ARBA" id="ARBA00023015"/>
    </source>
</evidence>
<evidence type="ECO:0000256" key="3">
    <source>
        <dbReference type="ARBA" id="ARBA00023163"/>
    </source>
</evidence>
<evidence type="ECO:0000256" key="4">
    <source>
        <dbReference type="PROSITE-ProRule" id="PRU00335"/>
    </source>
</evidence>
<dbReference type="Proteomes" id="UP001160130">
    <property type="component" value="Unassembled WGS sequence"/>
</dbReference>
<dbReference type="InterPro" id="IPR001647">
    <property type="entry name" value="HTH_TetR"/>
</dbReference>
<dbReference type="InterPro" id="IPR041490">
    <property type="entry name" value="KstR2_TetR_C"/>
</dbReference>
<evidence type="ECO:0000259" key="5">
    <source>
        <dbReference type="PROSITE" id="PS50977"/>
    </source>
</evidence>
<keyword evidence="1" id="KW-0805">Transcription regulation</keyword>
<sequence length="211" mass="23342">MMWDMAAPSSRPAGQVGRPGYDLDSLLAVAVTVFNQRGYDGTSMEHLANRLGISKSSIYHHVRGKSELLELSVNRALDALFAVTEEPETTSGPAIDRLEHLVRRSVHVLAEQLPYVTLLLRIRGNTAVERQALARRREFDHIVGKLVRDACDEGSVRPDVDPDLTSRLIFGTVNSLIEWYRPTRSLGADELADAVVTVLFDGLRLRSAHGS</sequence>
<dbReference type="SUPFAM" id="SSF48498">
    <property type="entry name" value="Tetracyclin repressor-like, C-terminal domain"/>
    <property type="match status" value="1"/>
</dbReference>
<protein>
    <submittedName>
        <fullName evidence="6">AcrR family transcriptional regulator</fullName>
    </submittedName>
</protein>
<evidence type="ECO:0000256" key="2">
    <source>
        <dbReference type="ARBA" id="ARBA00023125"/>
    </source>
</evidence>
<dbReference type="Gene3D" id="1.10.10.60">
    <property type="entry name" value="Homeodomain-like"/>
    <property type="match status" value="1"/>
</dbReference>
<dbReference type="EMBL" id="JARXVE010000002">
    <property type="protein sequence ID" value="MDH6194838.1"/>
    <property type="molecule type" value="Genomic_DNA"/>
</dbReference>
<organism evidence="6 7">
    <name type="scientific">Mycolicibacterium frederiksbergense</name>
    <dbReference type="NCBI Taxonomy" id="117567"/>
    <lineage>
        <taxon>Bacteria</taxon>
        <taxon>Bacillati</taxon>
        <taxon>Actinomycetota</taxon>
        <taxon>Actinomycetes</taxon>
        <taxon>Mycobacteriales</taxon>
        <taxon>Mycobacteriaceae</taxon>
        <taxon>Mycolicibacterium</taxon>
    </lineage>
</organism>
<feature type="DNA-binding region" description="H-T-H motif" evidence="4">
    <location>
        <begin position="43"/>
        <end position="62"/>
    </location>
</feature>
<dbReference type="PANTHER" id="PTHR30055:SF234">
    <property type="entry name" value="HTH-TYPE TRANSCRIPTIONAL REGULATOR BETI"/>
    <property type="match status" value="1"/>
</dbReference>
<evidence type="ECO:0000313" key="7">
    <source>
        <dbReference type="Proteomes" id="UP001160130"/>
    </source>
</evidence>
<reference evidence="6 7" key="1">
    <citation type="submission" date="2023-04" db="EMBL/GenBank/DDBJ databases">
        <title>Forest soil microbial communities from Buena Vista Peninsula, Colon Province, Panama.</title>
        <authorList>
            <person name="Bouskill N."/>
        </authorList>
    </citation>
    <scope>NUCLEOTIDE SEQUENCE [LARGE SCALE GENOMIC DNA]</scope>
    <source>
        <strain evidence="6 7">AC80</strain>
    </source>
</reference>
<name>A0ABT6KW48_9MYCO</name>
<comment type="caution">
    <text evidence="6">The sequence shown here is derived from an EMBL/GenBank/DDBJ whole genome shotgun (WGS) entry which is preliminary data.</text>
</comment>
<proteinExistence type="predicted"/>
<dbReference type="InterPro" id="IPR036271">
    <property type="entry name" value="Tet_transcr_reg_TetR-rel_C_sf"/>
</dbReference>
<dbReference type="Pfam" id="PF17932">
    <property type="entry name" value="TetR_C_24"/>
    <property type="match status" value="1"/>
</dbReference>
<dbReference type="PRINTS" id="PR00455">
    <property type="entry name" value="HTHTETR"/>
</dbReference>
<evidence type="ECO:0000313" key="6">
    <source>
        <dbReference type="EMBL" id="MDH6194838.1"/>
    </source>
</evidence>
<dbReference type="PROSITE" id="PS50977">
    <property type="entry name" value="HTH_TETR_2"/>
    <property type="match status" value="1"/>
</dbReference>
<dbReference type="PANTHER" id="PTHR30055">
    <property type="entry name" value="HTH-TYPE TRANSCRIPTIONAL REGULATOR RUTR"/>
    <property type="match status" value="1"/>
</dbReference>
<dbReference type="InterPro" id="IPR009057">
    <property type="entry name" value="Homeodomain-like_sf"/>
</dbReference>
<keyword evidence="2 4" id="KW-0238">DNA-binding</keyword>
<keyword evidence="7" id="KW-1185">Reference proteome</keyword>
<keyword evidence="3" id="KW-0804">Transcription</keyword>
<dbReference type="Pfam" id="PF00440">
    <property type="entry name" value="TetR_N"/>
    <property type="match status" value="1"/>
</dbReference>
<dbReference type="Gene3D" id="1.10.357.10">
    <property type="entry name" value="Tetracycline Repressor, domain 2"/>
    <property type="match status" value="1"/>
</dbReference>
<dbReference type="InterPro" id="IPR050109">
    <property type="entry name" value="HTH-type_TetR-like_transc_reg"/>
</dbReference>
<feature type="domain" description="HTH tetR-type" evidence="5">
    <location>
        <begin position="20"/>
        <end position="80"/>
    </location>
</feature>